<comment type="subcellular location">
    <subcellularLocation>
        <location evidence="1">Cell membrane</location>
        <topology evidence="1">Multi-pass membrane protein</topology>
    </subcellularLocation>
</comment>
<evidence type="ECO:0000256" key="5">
    <source>
        <dbReference type="ARBA" id="ARBA00022475"/>
    </source>
</evidence>
<dbReference type="InterPro" id="IPR013112">
    <property type="entry name" value="FAD-bd_8"/>
</dbReference>
<comment type="catalytic activity">
    <reaction evidence="13">
        <text>2 a Fe(II)-siderophore + NADP(+) + H(+) = 2 a Fe(III)-siderophore + NADPH</text>
        <dbReference type="Rhea" id="RHEA:28795"/>
        <dbReference type="Rhea" id="RHEA-COMP:11342"/>
        <dbReference type="Rhea" id="RHEA-COMP:11344"/>
        <dbReference type="ChEBI" id="CHEBI:15378"/>
        <dbReference type="ChEBI" id="CHEBI:29033"/>
        <dbReference type="ChEBI" id="CHEBI:29034"/>
        <dbReference type="ChEBI" id="CHEBI:57783"/>
        <dbReference type="ChEBI" id="CHEBI:58349"/>
        <dbReference type="EC" id="1.16.1.9"/>
    </reaction>
</comment>
<accession>B6QH70</accession>
<keyword evidence="7" id="KW-0249">Electron transport</keyword>
<dbReference type="Pfam" id="PF08022">
    <property type="entry name" value="FAD_binding_8"/>
    <property type="match status" value="1"/>
</dbReference>
<dbReference type="PANTHER" id="PTHR32361">
    <property type="entry name" value="FERRIC/CUPRIC REDUCTASE TRANSMEMBRANE COMPONENT"/>
    <property type="match status" value="1"/>
</dbReference>
<dbReference type="HOGENOM" id="CLU_010365_6_0_1"/>
<dbReference type="GO" id="GO:0006826">
    <property type="term" value="P:iron ion transport"/>
    <property type="evidence" value="ECO:0007669"/>
    <property type="project" value="TreeGrafter"/>
</dbReference>
<dbReference type="STRING" id="441960.B6QH70"/>
<evidence type="ECO:0000313" key="17">
    <source>
        <dbReference type="EMBL" id="EEA22715.1"/>
    </source>
</evidence>
<feature type="domain" description="FAD-binding FR-type" evidence="16">
    <location>
        <begin position="300"/>
        <end position="411"/>
    </location>
</feature>
<dbReference type="VEuPathDB" id="FungiDB:PMAA_093320"/>
<sequence>MDMSSMDMGGMSTGAGIPTFFQFQQYYWAIVGTVIAVATVANIFNLFLAKQRLLDKSSTPAQPKSILFQTYATITAITREVANVALQPVKLGNYTLHLAPIGPVSLVLANLLTILTMMFYGFDTVNWVNWENIGYRTGFMTICQLPLVILLAGKQNIIGLFTGSSYEQLNWYHRWVSRTLWLSATIHMAFWFRDYGRFHYIVTMLKTDYYTQHGFAAWIILSFIFLTSFAPVRRWNYEFFVVQHIVTMAGFLAAVYLHATDEVRFWVWIPIGFVCFDRFVRILVLAFANLSIIHFWSKKQRPFFANQATLTPLPGNVTRITVQDPLIKWNPGQHVFLSCHSVAPLQSHPFTIMSLPSDNKLEFLVRAEKGGTRRFFRFATKHSALLGETQSSDTSKRAVFIEGPYGSVRPLRQFDSVVLFAGGMGCTYTLPLMRDIVRAWKQEPQRTMRLAAAKRIRFIWVIKSRSQLSWVEPELQSVLQDIQDLKQQHPDTDKEVEISIYLTCDEALEKSTHPTTTVLAQRSSTEVSRNENIDEKKTLEPENVVRPVSSTSKSSGTNEPSGCGVTRKCCCTTTIENEDDISFVQKCNCSGAAEKVASSTSSSPSTTSLVHMKGFKAMTGRPHPRSIIHYVLEQAEGESAVVVCGPRGLAADVRQSVVALSDERAVHKGTGAQGIYLHVENFGL</sequence>
<evidence type="ECO:0000256" key="1">
    <source>
        <dbReference type="ARBA" id="ARBA00004651"/>
    </source>
</evidence>
<dbReference type="Gene3D" id="3.40.50.80">
    <property type="entry name" value="Nucleotide-binding domain of ferredoxin-NADP reductase (FNR) module"/>
    <property type="match status" value="1"/>
</dbReference>
<feature type="transmembrane region" description="Helical" evidence="15">
    <location>
        <begin position="213"/>
        <end position="232"/>
    </location>
</feature>
<dbReference type="EC" id="1.16.1.9" evidence="3"/>
<dbReference type="SUPFAM" id="SSF63380">
    <property type="entry name" value="Riboflavin synthase domain-like"/>
    <property type="match status" value="1"/>
</dbReference>
<proteinExistence type="inferred from homology"/>
<keyword evidence="12" id="KW-0325">Glycoprotein</keyword>
<dbReference type="AlphaFoldDB" id="B6QH70"/>
<keyword evidence="8 15" id="KW-1133">Transmembrane helix</keyword>
<evidence type="ECO:0000256" key="2">
    <source>
        <dbReference type="ARBA" id="ARBA00006278"/>
    </source>
</evidence>
<dbReference type="GO" id="GO:0005886">
    <property type="term" value="C:plasma membrane"/>
    <property type="evidence" value="ECO:0007669"/>
    <property type="project" value="UniProtKB-SubCell"/>
</dbReference>
<evidence type="ECO:0000256" key="15">
    <source>
        <dbReference type="SAM" id="Phobius"/>
    </source>
</evidence>
<evidence type="ECO:0000256" key="11">
    <source>
        <dbReference type="ARBA" id="ARBA00023136"/>
    </source>
</evidence>
<evidence type="ECO:0000256" key="7">
    <source>
        <dbReference type="ARBA" id="ARBA00022982"/>
    </source>
</evidence>
<dbReference type="GO" id="GO:0015677">
    <property type="term" value="P:copper ion import"/>
    <property type="evidence" value="ECO:0007669"/>
    <property type="project" value="TreeGrafter"/>
</dbReference>
<feature type="transmembrane region" description="Helical" evidence="15">
    <location>
        <begin position="26"/>
        <end position="48"/>
    </location>
</feature>
<feature type="compositionally biased region" description="Polar residues" evidence="14">
    <location>
        <begin position="548"/>
        <end position="560"/>
    </location>
</feature>
<keyword evidence="9" id="KW-0560">Oxidoreductase</keyword>
<dbReference type="OrthoDB" id="3944240at2759"/>
<name>B6QH70_TALMQ</name>
<feature type="compositionally biased region" description="Polar residues" evidence="14">
    <location>
        <begin position="515"/>
        <end position="527"/>
    </location>
</feature>
<protein>
    <recommendedName>
        <fullName evidence="3">ferric-chelate reductase (NADPH)</fullName>
        <ecNumber evidence="3">1.16.1.9</ecNumber>
    </recommendedName>
</protein>
<keyword evidence="11 15" id="KW-0472">Membrane</keyword>
<evidence type="ECO:0000256" key="9">
    <source>
        <dbReference type="ARBA" id="ARBA00023002"/>
    </source>
</evidence>
<comment type="similarity">
    <text evidence="2">Belongs to the ferric reductase (FRE) family.</text>
</comment>
<dbReference type="Pfam" id="PF08030">
    <property type="entry name" value="NAD_binding_6"/>
    <property type="match status" value="1"/>
</dbReference>
<reference evidence="18" key="1">
    <citation type="journal article" date="2015" name="Genome Announc.">
        <title>Genome sequence of the AIDS-associated pathogen Penicillium marneffei (ATCC18224) and its near taxonomic relative Talaromyces stipitatus (ATCC10500).</title>
        <authorList>
            <person name="Nierman W.C."/>
            <person name="Fedorova-Abrams N.D."/>
            <person name="Andrianopoulos A."/>
        </authorList>
    </citation>
    <scope>NUCLEOTIDE SEQUENCE [LARGE SCALE GENOMIC DNA]</scope>
    <source>
        <strain evidence="18">ATCC 18224 / CBS 334.59 / QM 7333</strain>
    </source>
</reference>
<evidence type="ECO:0000259" key="16">
    <source>
        <dbReference type="PROSITE" id="PS51384"/>
    </source>
</evidence>
<dbReference type="GO" id="GO:0052851">
    <property type="term" value="F:ferric-chelate reductase (NADPH) activity"/>
    <property type="evidence" value="ECO:0007669"/>
    <property type="project" value="UniProtKB-EC"/>
</dbReference>
<dbReference type="SFLD" id="SFLDS00052">
    <property type="entry name" value="Ferric_Reductase_Domain"/>
    <property type="match status" value="1"/>
</dbReference>
<evidence type="ECO:0000256" key="13">
    <source>
        <dbReference type="ARBA" id="ARBA00048483"/>
    </source>
</evidence>
<dbReference type="GO" id="GO:0006879">
    <property type="term" value="P:intracellular iron ion homeostasis"/>
    <property type="evidence" value="ECO:0007669"/>
    <property type="project" value="TreeGrafter"/>
</dbReference>
<gene>
    <name evidence="17" type="ORF">PMAA_093320</name>
</gene>
<feature type="transmembrane region" description="Helical" evidence="15">
    <location>
        <begin position="98"/>
        <end position="121"/>
    </location>
</feature>
<feature type="transmembrane region" description="Helical" evidence="15">
    <location>
        <begin position="239"/>
        <end position="259"/>
    </location>
</feature>
<evidence type="ECO:0000256" key="12">
    <source>
        <dbReference type="ARBA" id="ARBA00023180"/>
    </source>
</evidence>
<dbReference type="InterPro" id="IPR013121">
    <property type="entry name" value="Fe_red_NAD-bd_6"/>
</dbReference>
<feature type="region of interest" description="Disordered" evidence="14">
    <location>
        <begin position="515"/>
        <end position="563"/>
    </location>
</feature>
<dbReference type="SFLD" id="SFLDG01168">
    <property type="entry name" value="Ferric_reductase_subgroup_(FRE"/>
    <property type="match status" value="1"/>
</dbReference>
<keyword evidence="5" id="KW-1003">Cell membrane</keyword>
<evidence type="ECO:0000313" key="18">
    <source>
        <dbReference type="Proteomes" id="UP000001294"/>
    </source>
</evidence>
<feature type="compositionally biased region" description="Basic and acidic residues" evidence="14">
    <location>
        <begin position="528"/>
        <end position="540"/>
    </location>
</feature>
<keyword evidence="4" id="KW-0813">Transport</keyword>
<keyword evidence="18" id="KW-1185">Reference proteome</keyword>
<evidence type="ECO:0000256" key="8">
    <source>
        <dbReference type="ARBA" id="ARBA00022989"/>
    </source>
</evidence>
<dbReference type="Proteomes" id="UP000001294">
    <property type="component" value="Unassembled WGS sequence"/>
</dbReference>
<feature type="transmembrane region" description="Helical" evidence="15">
    <location>
        <begin position="265"/>
        <end position="292"/>
    </location>
</feature>
<evidence type="ECO:0000256" key="10">
    <source>
        <dbReference type="ARBA" id="ARBA00023065"/>
    </source>
</evidence>
<dbReference type="PROSITE" id="PS51384">
    <property type="entry name" value="FAD_FR"/>
    <property type="match status" value="1"/>
</dbReference>
<dbReference type="PhylomeDB" id="B6QH70"/>
<dbReference type="InterPro" id="IPR017938">
    <property type="entry name" value="Riboflavin_synthase-like_b-brl"/>
</dbReference>
<evidence type="ECO:0000256" key="14">
    <source>
        <dbReference type="SAM" id="MobiDB-lite"/>
    </source>
</evidence>
<dbReference type="Gene3D" id="2.40.30.10">
    <property type="entry name" value="Translation factors"/>
    <property type="match status" value="1"/>
</dbReference>
<evidence type="ECO:0000256" key="4">
    <source>
        <dbReference type="ARBA" id="ARBA00022448"/>
    </source>
</evidence>
<keyword evidence="6 15" id="KW-0812">Transmembrane</keyword>
<keyword evidence="10" id="KW-0406">Ion transport</keyword>
<evidence type="ECO:0000256" key="6">
    <source>
        <dbReference type="ARBA" id="ARBA00022692"/>
    </source>
</evidence>
<feature type="transmembrane region" description="Helical" evidence="15">
    <location>
        <begin position="133"/>
        <end position="154"/>
    </location>
</feature>
<dbReference type="InterPro" id="IPR039261">
    <property type="entry name" value="FNR_nucleotide-bd"/>
</dbReference>
<dbReference type="InterPro" id="IPR051410">
    <property type="entry name" value="Ferric/Cupric_Reductase"/>
</dbReference>
<dbReference type="EMBL" id="DS995902">
    <property type="protein sequence ID" value="EEA22715.1"/>
    <property type="molecule type" value="Genomic_DNA"/>
</dbReference>
<dbReference type="Pfam" id="PF01794">
    <property type="entry name" value="Ferric_reduct"/>
    <property type="match status" value="1"/>
</dbReference>
<dbReference type="SUPFAM" id="SSF52343">
    <property type="entry name" value="Ferredoxin reductase-like, C-terminal NADP-linked domain"/>
    <property type="match status" value="1"/>
</dbReference>
<evidence type="ECO:0000256" key="3">
    <source>
        <dbReference type="ARBA" id="ARBA00012668"/>
    </source>
</evidence>
<organism evidence="17 18">
    <name type="scientific">Talaromyces marneffei (strain ATCC 18224 / CBS 334.59 / QM 7333)</name>
    <name type="common">Penicillium marneffei</name>
    <dbReference type="NCBI Taxonomy" id="441960"/>
    <lineage>
        <taxon>Eukaryota</taxon>
        <taxon>Fungi</taxon>
        <taxon>Dikarya</taxon>
        <taxon>Ascomycota</taxon>
        <taxon>Pezizomycotina</taxon>
        <taxon>Eurotiomycetes</taxon>
        <taxon>Eurotiomycetidae</taxon>
        <taxon>Eurotiales</taxon>
        <taxon>Trichocomaceae</taxon>
        <taxon>Talaromyces</taxon>
        <taxon>Talaromyces sect. Talaromyces</taxon>
    </lineage>
</organism>
<dbReference type="CDD" id="cd06186">
    <property type="entry name" value="NOX_Duox_like_FAD_NADP"/>
    <property type="match status" value="1"/>
</dbReference>
<dbReference type="InterPro" id="IPR017927">
    <property type="entry name" value="FAD-bd_FR_type"/>
</dbReference>
<dbReference type="PANTHER" id="PTHR32361:SF9">
    <property type="entry name" value="FERRIC REDUCTASE TRANSMEMBRANE COMPONENT 3-RELATED"/>
    <property type="match status" value="1"/>
</dbReference>
<dbReference type="InterPro" id="IPR013130">
    <property type="entry name" value="Fe3_Rdtase_TM_dom"/>
</dbReference>